<evidence type="ECO:0000313" key="2">
    <source>
        <dbReference type="Proteomes" id="UP000268162"/>
    </source>
</evidence>
<name>A0A4P9ZNC1_9FUNG</name>
<dbReference type="EMBL" id="ML003544">
    <property type="protein sequence ID" value="RKP33810.1"/>
    <property type="molecule type" value="Genomic_DNA"/>
</dbReference>
<accession>A0A4P9ZNC1</accession>
<organism evidence="1 2">
    <name type="scientific">Dimargaris cristalligena</name>
    <dbReference type="NCBI Taxonomy" id="215637"/>
    <lineage>
        <taxon>Eukaryota</taxon>
        <taxon>Fungi</taxon>
        <taxon>Fungi incertae sedis</taxon>
        <taxon>Zoopagomycota</taxon>
        <taxon>Kickxellomycotina</taxon>
        <taxon>Dimargaritomycetes</taxon>
        <taxon>Dimargaritales</taxon>
        <taxon>Dimargaritaceae</taxon>
        <taxon>Dimargaris</taxon>
    </lineage>
</organism>
<dbReference type="AlphaFoldDB" id="A0A4P9ZNC1"/>
<reference evidence="2" key="1">
    <citation type="journal article" date="2018" name="Nat. Microbiol.">
        <title>Leveraging single-cell genomics to expand the fungal tree of life.</title>
        <authorList>
            <person name="Ahrendt S.R."/>
            <person name="Quandt C.A."/>
            <person name="Ciobanu D."/>
            <person name="Clum A."/>
            <person name="Salamov A."/>
            <person name="Andreopoulos B."/>
            <person name="Cheng J.F."/>
            <person name="Woyke T."/>
            <person name="Pelin A."/>
            <person name="Henrissat B."/>
            <person name="Reynolds N.K."/>
            <person name="Benny G.L."/>
            <person name="Smith M.E."/>
            <person name="James T.Y."/>
            <person name="Grigoriev I.V."/>
        </authorList>
    </citation>
    <scope>NUCLEOTIDE SEQUENCE [LARGE SCALE GENOMIC DNA]</scope>
    <source>
        <strain evidence="2">RSA 468</strain>
    </source>
</reference>
<proteinExistence type="predicted"/>
<keyword evidence="2" id="KW-1185">Reference proteome</keyword>
<gene>
    <name evidence="1" type="ORF">BJ085DRAFT_32867</name>
</gene>
<protein>
    <submittedName>
        <fullName evidence="1">Uncharacterized protein</fullName>
    </submittedName>
</protein>
<evidence type="ECO:0000313" key="1">
    <source>
        <dbReference type="EMBL" id="RKP33810.1"/>
    </source>
</evidence>
<dbReference type="Proteomes" id="UP000268162">
    <property type="component" value="Unassembled WGS sequence"/>
</dbReference>
<sequence length="282" mass="32131">MTILVSVPHVYIITHTSAMGLVKWTKLLESALQYQPTYPIMNYTIDWLIECFNRAEESLIDWSDDCCSNLANMDFVSAVPPNKGLFRSPPLNCRQVWKGISAVAFVVIKSQYTTGLGHSNSRGQSPVEYPDASLWLNRINLLLSKYQVDLATQDPGQYTNGPHLLDQQLWEAETHRAFGLFLDAIGKDCTILVDYLIAPETKEMFLIFLLRYTRVYCHTTWRNGIDRIITTDPMAGLLPHRIAHVLHELADRLEILAGCEEMLPYRPDALIRRLRTITPPAI</sequence>